<evidence type="ECO:0000313" key="3">
    <source>
        <dbReference type="Proteomes" id="UP000472372"/>
    </source>
</evidence>
<proteinExistence type="predicted"/>
<accession>A0A6S6WAX0</accession>
<protein>
    <submittedName>
        <fullName evidence="2">APC-basic domain containing protein</fullName>
    </submittedName>
</protein>
<evidence type="ECO:0000256" key="1">
    <source>
        <dbReference type="SAM" id="MobiDB-lite"/>
    </source>
</evidence>
<feature type="region of interest" description="Disordered" evidence="1">
    <location>
        <begin position="35"/>
        <end position="58"/>
    </location>
</feature>
<name>A0A6S6WAX0_9PLEO</name>
<dbReference type="AlphaFoldDB" id="A0A6S6WAX0"/>
<dbReference type="EMBL" id="HG992984">
    <property type="protein sequence ID" value="CAE7202438.1"/>
    <property type="molecule type" value="Genomic_DNA"/>
</dbReference>
<evidence type="ECO:0000313" key="2">
    <source>
        <dbReference type="EMBL" id="CAE7202438.1"/>
    </source>
</evidence>
<feature type="compositionally biased region" description="Polar residues" evidence="1">
    <location>
        <begin position="205"/>
        <end position="216"/>
    </location>
</feature>
<gene>
    <name evidence="2" type="ORF">PTTW11_09032</name>
</gene>
<feature type="compositionally biased region" description="Basic and acidic residues" evidence="1">
    <location>
        <begin position="195"/>
        <end position="204"/>
    </location>
</feature>
<feature type="compositionally biased region" description="Low complexity" evidence="1">
    <location>
        <begin position="46"/>
        <end position="58"/>
    </location>
</feature>
<reference evidence="2" key="1">
    <citation type="submission" date="2021-02" db="EMBL/GenBank/DDBJ databases">
        <authorList>
            <person name="Syme A R."/>
            <person name="Syme A R."/>
            <person name="Moolhuijzen P."/>
        </authorList>
    </citation>
    <scope>NUCLEOTIDE SEQUENCE</scope>
    <source>
        <strain evidence="2">W1-1</strain>
    </source>
</reference>
<organism evidence="2 3">
    <name type="scientific">Pyrenophora teres f. teres</name>
    <dbReference type="NCBI Taxonomy" id="97479"/>
    <lineage>
        <taxon>Eukaryota</taxon>
        <taxon>Fungi</taxon>
        <taxon>Dikarya</taxon>
        <taxon>Ascomycota</taxon>
        <taxon>Pezizomycotina</taxon>
        <taxon>Dothideomycetes</taxon>
        <taxon>Pleosporomycetidae</taxon>
        <taxon>Pleosporales</taxon>
        <taxon>Pleosporineae</taxon>
        <taxon>Pleosporaceae</taxon>
        <taxon>Pyrenophora</taxon>
    </lineage>
</organism>
<feature type="compositionally biased region" description="Polar residues" evidence="1">
    <location>
        <begin position="114"/>
        <end position="123"/>
    </location>
</feature>
<sequence>MAQRQMCPSMGALRRILAADVSAVSNCSTRGLHSSVKRLEEQPSNTLPAAPVPTTRRTRSATALRQITNLQNRKAIPGAGALARGSFPSGQMARRTSPSAEPGFIPEGDEAPKNAQSDATTTPRFARNPTGPRITRVSVPPQGQMVRAPATLRVGNTARGPMARGPNLRGRDGSKPAGPGGKRKAGAAGNNRGDGGPKKRERTSGGDSSIGTTIAETDLGSTISDKMSLQLLRLQRKEWDRVPYEPKYAKDSFAANELIHAGREFFKGEVTPVKIWGPLEKQIGVVGMFGAEAHLKVRRVTEDHWRWGHTGDGPTPEQEVPEAVKAKWEWKKEKVATPQVKAA</sequence>
<dbReference type="Proteomes" id="UP000472372">
    <property type="component" value="Chromosome 8"/>
</dbReference>
<feature type="region of interest" description="Disordered" evidence="1">
    <location>
        <begin position="80"/>
        <end position="216"/>
    </location>
</feature>